<evidence type="ECO:0000256" key="7">
    <source>
        <dbReference type="RuleBase" id="RU365059"/>
    </source>
</evidence>
<organism evidence="10">
    <name type="scientific">Brugia timori</name>
    <dbReference type="NCBI Taxonomy" id="42155"/>
    <lineage>
        <taxon>Eukaryota</taxon>
        <taxon>Metazoa</taxon>
        <taxon>Ecdysozoa</taxon>
        <taxon>Nematoda</taxon>
        <taxon>Chromadorea</taxon>
        <taxon>Rhabditida</taxon>
        <taxon>Spirurina</taxon>
        <taxon>Spiruromorpha</taxon>
        <taxon>Filarioidea</taxon>
        <taxon>Onchocercidae</taxon>
        <taxon>Brugia</taxon>
    </lineage>
</organism>
<name>A0A0R3Q7H6_9BILA</name>
<dbReference type="Proteomes" id="UP000280834">
    <property type="component" value="Unassembled WGS sequence"/>
</dbReference>
<dbReference type="EMBL" id="UZAG01001184">
    <property type="protein sequence ID" value="VDO10654.1"/>
    <property type="molecule type" value="Genomic_DNA"/>
</dbReference>
<keyword evidence="4 7" id="KW-0547">Nucleotide-binding</keyword>
<evidence type="ECO:0000256" key="6">
    <source>
        <dbReference type="ARBA" id="ARBA00023134"/>
    </source>
</evidence>
<dbReference type="InterPro" id="IPR027417">
    <property type="entry name" value="P-loop_NTPase"/>
</dbReference>
<dbReference type="InterPro" id="IPR004130">
    <property type="entry name" value="Gpn"/>
</dbReference>
<keyword evidence="9" id="KW-1185">Reference proteome</keyword>
<evidence type="ECO:0000313" key="10">
    <source>
        <dbReference type="WBParaSite" id="BTMF_0000228001-mRNA-1"/>
    </source>
</evidence>
<dbReference type="WBParaSite" id="BTMF_0000228001-mRNA-1">
    <property type="protein sequence ID" value="BTMF_0000228001-mRNA-1"/>
    <property type="gene ID" value="BTMF_0000228001"/>
</dbReference>
<evidence type="ECO:0000256" key="4">
    <source>
        <dbReference type="ARBA" id="ARBA00022741"/>
    </source>
</evidence>
<comment type="similarity">
    <text evidence="2 7">Belongs to the GPN-loop GTPase family.</text>
</comment>
<gene>
    <name evidence="8" type="ORF">BTMF_LOCUS1611</name>
</gene>
<reference evidence="10" key="1">
    <citation type="submission" date="2017-02" db="UniProtKB">
        <authorList>
            <consortium name="WormBaseParasite"/>
        </authorList>
    </citation>
    <scope>IDENTIFICATION</scope>
</reference>
<keyword evidence="5 7" id="KW-0378">Hydrolase</keyword>
<sequence>MKYAQLVVGPAGSGKSTYCSVVQQHCLSVGRNVFFINLDPAAEKFSYTAAIVEDRKHSLISFNGKFIQSIYMLDVRELISVDDVQEDKQLLLGPNGALVFCMEYLVQNLDWLHDQLNEGEDDYFIFDCPGQIELYSHLPVMRQIVNALKSWDFNICSVFLLDTQFVLDCNKFLGGALTTLSTMVAMEVPAVNVLSKVDLLSNRNKELLEAFLETDVRSILDSEDTSPWNEKYRQLSHTIAEVLDDYSLVRFVPLDIEDDESISDLLLLIDNTIQHGEDLETNSQIEEFISLK</sequence>
<dbReference type="FunFam" id="3.40.50.300:FF:000616">
    <property type="entry name" value="GPN-loop GTPase 3"/>
    <property type="match status" value="1"/>
</dbReference>
<evidence type="ECO:0000256" key="1">
    <source>
        <dbReference type="ARBA" id="ARBA00002411"/>
    </source>
</evidence>
<evidence type="ECO:0000256" key="5">
    <source>
        <dbReference type="ARBA" id="ARBA00022801"/>
    </source>
</evidence>
<dbReference type="InterPro" id="IPR030228">
    <property type="entry name" value="Gpn3"/>
</dbReference>
<evidence type="ECO:0000313" key="8">
    <source>
        <dbReference type="EMBL" id="VDO10654.1"/>
    </source>
</evidence>
<dbReference type="SUPFAM" id="SSF52540">
    <property type="entry name" value="P-loop containing nucleoside triphosphate hydrolases"/>
    <property type="match status" value="1"/>
</dbReference>
<comment type="function">
    <text evidence="1">Small GTPase required for proper localization of RNA polymerase II (RNAPII). May act at an RNAP assembly step prior to nuclear import.</text>
</comment>
<dbReference type="GO" id="GO:0005525">
    <property type="term" value="F:GTP binding"/>
    <property type="evidence" value="ECO:0007669"/>
    <property type="project" value="UniProtKB-KW"/>
</dbReference>
<comment type="subunit">
    <text evidence="7">Binds to RNA polymerase II (RNAPII).</text>
</comment>
<evidence type="ECO:0000313" key="9">
    <source>
        <dbReference type="Proteomes" id="UP000280834"/>
    </source>
</evidence>
<protein>
    <recommendedName>
        <fullName evidence="3 7">GPN-loop GTPase 3</fullName>
    </recommendedName>
</protein>
<dbReference type="Gene3D" id="3.40.50.300">
    <property type="entry name" value="P-loop containing nucleotide triphosphate hydrolases"/>
    <property type="match status" value="1"/>
</dbReference>
<evidence type="ECO:0000256" key="3">
    <source>
        <dbReference type="ARBA" id="ARBA00014587"/>
    </source>
</evidence>
<reference evidence="8 9" key="2">
    <citation type="submission" date="2018-11" db="EMBL/GenBank/DDBJ databases">
        <authorList>
            <consortium name="Pathogen Informatics"/>
        </authorList>
    </citation>
    <scope>NUCLEOTIDE SEQUENCE [LARGE SCALE GENOMIC DNA]</scope>
</reference>
<dbReference type="STRING" id="42155.A0A0R3Q7H6"/>
<dbReference type="GO" id="GO:0003924">
    <property type="term" value="F:GTPase activity"/>
    <property type="evidence" value="ECO:0007669"/>
    <property type="project" value="TreeGrafter"/>
</dbReference>
<dbReference type="AlphaFoldDB" id="A0A0R3Q7H6"/>
<dbReference type="PANTHER" id="PTHR21231:SF7">
    <property type="entry name" value="GPN-LOOP GTPASE 3"/>
    <property type="match status" value="1"/>
</dbReference>
<accession>A0A0R3Q7H6</accession>
<dbReference type="CDD" id="cd17872">
    <property type="entry name" value="GPN3"/>
    <property type="match status" value="1"/>
</dbReference>
<comment type="function">
    <text evidence="7">Small GTPase required for proper nuclear import of RNA polymerase II and III (RNAPII and RNAPIII). May act at an RNAP assembly step prior to nuclear import.</text>
</comment>
<dbReference type="Pfam" id="PF03029">
    <property type="entry name" value="ATP_bind_1"/>
    <property type="match status" value="2"/>
</dbReference>
<proteinExistence type="inferred from homology"/>
<keyword evidence="6 7" id="KW-0342">GTP-binding</keyword>
<evidence type="ECO:0000256" key="2">
    <source>
        <dbReference type="ARBA" id="ARBA00005290"/>
    </source>
</evidence>
<dbReference type="PANTHER" id="PTHR21231">
    <property type="entry name" value="XPA-BINDING PROTEIN 1-RELATED"/>
    <property type="match status" value="1"/>
</dbReference>